<dbReference type="Gene3D" id="1.10.1220.10">
    <property type="entry name" value="Met repressor-like"/>
    <property type="match status" value="1"/>
</dbReference>
<keyword evidence="2" id="KW-0238">DNA-binding</keyword>
<evidence type="ECO:0000259" key="1">
    <source>
        <dbReference type="Pfam" id="PF01402"/>
    </source>
</evidence>
<dbReference type="InterPro" id="IPR010985">
    <property type="entry name" value="Ribbon_hlx_hlx"/>
</dbReference>
<dbReference type="GO" id="GO:0006355">
    <property type="term" value="P:regulation of DNA-templated transcription"/>
    <property type="evidence" value="ECO:0007669"/>
    <property type="project" value="InterPro"/>
</dbReference>
<protein>
    <submittedName>
        <fullName evidence="2">Putative CopG-like DNA-binding</fullName>
    </submittedName>
</protein>
<gene>
    <name evidence="2" type="ORF">BN3087_330028</name>
</gene>
<dbReference type="GO" id="GO:0003677">
    <property type="term" value="F:DNA binding"/>
    <property type="evidence" value="ECO:0007669"/>
    <property type="project" value="UniProtKB-KW"/>
</dbReference>
<dbReference type="CDD" id="cd22233">
    <property type="entry name" value="RHH_CopAso-like"/>
    <property type="match status" value="1"/>
</dbReference>
<dbReference type="AlphaFoldDB" id="A0A0S4XM85"/>
<reference evidence="2" key="1">
    <citation type="submission" date="2015-11" db="EMBL/GenBank/DDBJ databases">
        <authorList>
            <person name="Zhang Y."/>
            <person name="Guo Z."/>
        </authorList>
    </citation>
    <scope>NUCLEOTIDE SEQUENCE</scope>
    <source>
        <strain evidence="2">BN30871</strain>
    </source>
</reference>
<evidence type="ECO:0000313" key="2">
    <source>
        <dbReference type="EMBL" id="CUV65412.1"/>
    </source>
</evidence>
<proteinExistence type="predicted"/>
<sequence>MLSIRLDSKTQERIDNLSKATKRPKSFFVKEALANYLDDLEDYYEAMKRKNSSDRELISFEELKEALSV</sequence>
<feature type="domain" description="Ribbon-helix-helix protein CopG" evidence="1">
    <location>
        <begin position="2"/>
        <end position="38"/>
    </location>
</feature>
<dbReference type="SUPFAM" id="SSF47598">
    <property type="entry name" value="Ribbon-helix-helix"/>
    <property type="match status" value="1"/>
</dbReference>
<name>A0A0S4XM85_9BACT</name>
<accession>A0A0S4XM85</accession>
<dbReference type="InterPro" id="IPR002145">
    <property type="entry name" value="CopG"/>
</dbReference>
<organism evidence="2">
    <name type="scientific">Sulfurovum sp. enrichment culture clone C5</name>
    <dbReference type="NCBI Taxonomy" id="497650"/>
    <lineage>
        <taxon>Bacteria</taxon>
        <taxon>Pseudomonadati</taxon>
        <taxon>Campylobacterota</taxon>
        <taxon>Epsilonproteobacteria</taxon>
        <taxon>Campylobacterales</taxon>
        <taxon>Sulfurovaceae</taxon>
        <taxon>Sulfurovum</taxon>
        <taxon>environmental samples</taxon>
    </lineage>
</organism>
<dbReference type="EMBL" id="FAXN01000033">
    <property type="protein sequence ID" value="CUV65412.1"/>
    <property type="molecule type" value="Genomic_DNA"/>
</dbReference>
<dbReference type="Pfam" id="PF01402">
    <property type="entry name" value="RHH_1"/>
    <property type="match status" value="1"/>
</dbReference>
<dbReference type="InterPro" id="IPR013321">
    <property type="entry name" value="Arc_rbn_hlx_hlx"/>
</dbReference>